<feature type="transmembrane region" description="Helical" evidence="5">
    <location>
        <begin position="74"/>
        <end position="93"/>
    </location>
</feature>
<dbReference type="EMBL" id="JAHUTJ010077870">
    <property type="protein sequence ID" value="MED6295203.1"/>
    <property type="molecule type" value="Genomic_DNA"/>
</dbReference>
<dbReference type="InterPro" id="IPR008356">
    <property type="entry name" value="Tyr_Pase_KIM-con"/>
</dbReference>
<dbReference type="PANTHER" id="PTHR46198:SF1">
    <property type="entry name" value="TYROSINE-PROTEIN PHOSPHATASE NON-RECEPTOR TYPE 5"/>
    <property type="match status" value="1"/>
</dbReference>
<evidence type="ECO:0000313" key="6">
    <source>
        <dbReference type="EMBL" id="MED6295203.1"/>
    </source>
</evidence>
<keyword evidence="5" id="KW-0812">Transmembrane</keyword>
<keyword evidence="3" id="KW-0904">Protein phosphatase</keyword>
<comment type="caution">
    <text evidence="6">The sequence shown here is derived from an EMBL/GenBank/DDBJ whole genome shotgun (WGS) entry which is preliminary data.</text>
</comment>
<keyword evidence="5" id="KW-1133">Transmembrane helix</keyword>
<feature type="transmembrane region" description="Helical" evidence="5">
    <location>
        <begin position="144"/>
        <end position="165"/>
    </location>
</feature>
<protein>
    <recommendedName>
        <fullName evidence="1">protein-tyrosine-phosphatase</fullName>
        <ecNumber evidence="1">3.1.3.48</ecNumber>
    </recommendedName>
</protein>
<dbReference type="Proteomes" id="UP001352852">
    <property type="component" value="Unassembled WGS sequence"/>
</dbReference>
<keyword evidence="2" id="KW-0378">Hydrolase</keyword>
<evidence type="ECO:0000313" key="7">
    <source>
        <dbReference type="Proteomes" id="UP001352852"/>
    </source>
</evidence>
<feature type="compositionally biased region" description="Basic and acidic residues" evidence="4">
    <location>
        <begin position="30"/>
        <end position="52"/>
    </location>
</feature>
<reference evidence="6 7" key="1">
    <citation type="submission" date="2021-06" db="EMBL/GenBank/DDBJ databases">
        <authorList>
            <person name="Palmer J.M."/>
        </authorList>
    </citation>
    <scope>NUCLEOTIDE SEQUENCE [LARGE SCALE GENOMIC DNA]</scope>
    <source>
        <strain evidence="6 7">CL_MEX2019</strain>
        <tissue evidence="6">Muscle</tissue>
    </source>
</reference>
<accession>A0ABU7F6Z3</accession>
<dbReference type="PRINTS" id="PR01778">
    <property type="entry name" value="KIMPTPASE"/>
</dbReference>
<name>A0ABU7F6Z3_9TELE</name>
<organism evidence="6 7">
    <name type="scientific">Characodon lateralis</name>
    <dbReference type="NCBI Taxonomy" id="208331"/>
    <lineage>
        <taxon>Eukaryota</taxon>
        <taxon>Metazoa</taxon>
        <taxon>Chordata</taxon>
        <taxon>Craniata</taxon>
        <taxon>Vertebrata</taxon>
        <taxon>Euteleostomi</taxon>
        <taxon>Actinopterygii</taxon>
        <taxon>Neopterygii</taxon>
        <taxon>Teleostei</taxon>
        <taxon>Neoteleostei</taxon>
        <taxon>Acanthomorphata</taxon>
        <taxon>Ovalentaria</taxon>
        <taxon>Atherinomorphae</taxon>
        <taxon>Cyprinodontiformes</taxon>
        <taxon>Goodeidae</taxon>
        <taxon>Characodon</taxon>
    </lineage>
</organism>
<dbReference type="EC" id="3.1.3.48" evidence="1"/>
<sequence length="324" mass="35900">MTRRLSSSTRSHTEDSIFLRPDEDPVWLDEPTKVDKIGDGATRKDGVPDCKDGGQSQEGEEVFIHKVYALVKELQCWAALFISSQVTGYWVFFVLEGNGPLSSFYKALQIMDFYLGFFLPCQAIFGMDSTVLMKEVQNTTQHNWIVSGTAGIGVAIFVIMVINLVSKWCYGTGLWTSGTISRDIGDRRQSVSRQPSFTLSEWTDAQEDLMDLDPVPQTPVFDMGTDTRMEGDASTLTVTPVGLQERRGSNVSLTLDMCTPGCTEPYGYGAQLSPRDQSAQEYLRQGTHVLTPAMLHTRAMDDQSLQAEFYVSATTAAQPPTLLD</sequence>
<evidence type="ECO:0000256" key="3">
    <source>
        <dbReference type="ARBA" id="ARBA00022912"/>
    </source>
</evidence>
<dbReference type="PANTHER" id="PTHR46198">
    <property type="entry name" value="PROTEIN-TYROSINE-PHOSPHATASE"/>
    <property type="match status" value="1"/>
</dbReference>
<gene>
    <name evidence="6" type="ORF">CHARACLAT_029277</name>
</gene>
<keyword evidence="5" id="KW-0472">Membrane</keyword>
<evidence type="ECO:0000256" key="2">
    <source>
        <dbReference type="ARBA" id="ARBA00022801"/>
    </source>
</evidence>
<evidence type="ECO:0000256" key="5">
    <source>
        <dbReference type="SAM" id="Phobius"/>
    </source>
</evidence>
<feature type="region of interest" description="Disordered" evidence="4">
    <location>
        <begin position="30"/>
        <end position="56"/>
    </location>
</feature>
<proteinExistence type="predicted"/>
<evidence type="ECO:0000256" key="1">
    <source>
        <dbReference type="ARBA" id="ARBA00013064"/>
    </source>
</evidence>
<keyword evidence="7" id="KW-1185">Reference proteome</keyword>
<evidence type="ECO:0000256" key="4">
    <source>
        <dbReference type="SAM" id="MobiDB-lite"/>
    </source>
</evidence>
<feature type="transmembrane region" description="Helical" evidence="5">
    <location>
        <begin position="113"/>
        <end position="132"/>
    </location>
</feature>